<dbReference type="AlphaFoldDB" id="A0A0B7MC92"/>
<dbReference type="Pfam" id="PF01476">
    <property type="entry name" value="LysM"/>
    <property type="match status" value="2"/>
</dbReference>
<organism evidence="3 4">
    <name type="scientific">Syntrophaceticus schinkii</name>
    <dbReference type="NCBI Taxonomy" id="499207"/>
    <lineage>
        <taxon>Bacteria</taxon>
        <taxon>Bacillati</taxon>
        <taxon>Bacillota</taxon>
        <taxon>Clostridia</taxon>
        <taxon>Thermoanaerobacterales</taxon>
        <taxon>Thermoanaerobacterales Family III. Incertae Sedis</taxon>
        <taxon>Syntrophaceticus</taxon>
    </lineage>
</organism>
<evidence type="ECO:0000259" key="2">
    <source>
        <dbReference type="PROSITE" id="PS51782"/>
    </source>
</evidence>
<dbReference type="Proteomes" id="UP000046155">
    <property type="component" value="Unassembled WGS sequence"/>
</dbReference>
<proteinExistence type="predicted"/>
<dbReference type="Gene3D" id="2.70.70.10">
    <property type="entry name" value="Glucose Permease (Domain IIA)"/>
    <property type="match status" value="1"/>
</dbReference>
<accession>A0A0B7MC92</accession>
<dbReference type="SUPFAM" id="SSF51261">
    <property type="entry name" value="Duplicated hybrid motif"/>
    <property type="match status" value="1"/>
</dbReference>
<dbReference type="CDD" id="cd00118">
    <property type="entry name" value="LysM"/>
    <property type="match status" value="2"/>
</dbReference>
<protein>
    <submittedName>
        <fullName evidence="3">Peptidase M23</fullName>
    </submittedName>
</protein>
<dbReference type="PROSITE" id="PS51782">
    <property type="entry name" value="LYSM"/>
    <property type="match status" value="2"/>
</dbReference>
<dbReference type="PANTHER" id="PTHR21666">
    <property type="entry name" value="PEPTIDASE-RELATED"/>
    <property type="match status" value="1"/>
</dbReference>
<dbReference type="InterPro" id="IPR036779">
    <property type="entry name" value="LysM_dom_sf"/>
</dbReference>
<feature type="domain" description="LysM" evidence="2">
    <location>
        <begin position="52"/>
        <end position="95"/>
    </location>
</feature>
<reference evidence="4" key="1">
    <citation type="submission" date="2015-01" db="EMBL/GenBank/DDBJ databases">
        <authorList>
            <person name="Manzoor Shahid"/>
            <person name="Zubair Saima"/>
        </authorList>
    </citation>
    <scope>NUCLEOTIDE SEQUENCE [LARGE SCALE GENOMIC DNA]</scope>
    <source>
        <strain evidence="4">Sp3</strain>
    </source>
</reference>
<gene>
    <name evidence="3" type="ORF">SSCH_1510008</name>
</gene>
<feature type="domain" description="LysM" evidence="2">
    <location>
        <begin position="102"/>
        <end position="146"/>
    </location>
</feature>
<dbReference type="PANTHER" id="PTHR21666:SF270">
    <property type="entry name" value="MUREIN HYDROLASE ACTIVATOR ENVC"/>
    <property type="match status" value="1"/>
</dbReference>
<evidence type="ECO:0000313" key="3">
    <source>
        <dbReference type="EMBL" id="CEO88159.1"/>
    </source>
</evidence>
<feature type="signal peptide" evidence="1">
    <location>
        <begin position="1"/>
        <end position="24"/>
    </location>
</feature>
<keyword evidence="4" id="KW-1185">Reference proteome</keyword>
<sequence>MQKRMALICCLVVLVGLMSPLHQAAGYFAEDSFASCWKEETKEEIKFDTGGSTYTVQPGDTLWSISRKFGIELKELIAANGIQGDLIRSGQVLVLSSQTQVRTHRVARGETLWSLARRYQVSVEQLARANRIHDPDSLRDGQELIIASNMEQAQPVAGQRGRIFSRPLSGRITSVFGPRDGEFHHGLDIAGDMGEVIHAARSGWVDSVGWRSIYGKTVVLDHGNGYKTLYAHLSEYLVSQGDIVEKGQGIAKVGSSGRSTGPHLHFEVRVNNKAVDPMLYLE</sequence>
<evidence type="ECO:0000313" key="4">
    <source>
        <dbReference type="Proteomes" id="UP000046155"/>
    </source>
</evidence>
<evidence type="ECO:0000256" key="1">
    <source>
        <dbReference type="SAM" id="SignalP"/>
    </source>
</evidence>
<keyword evidence="1" id="KW-0732">Signal</keyword>
<dbReference type="InterPro" id="IPR011055">
    <property type="entry name" value="Dup_hybrid_motif"/>
</dbReference>
<dbReference type="GO" id="GO:0004222">
    <property type="term" value="F:metalloendopeptidase activity"/>
    <property type="evidence" value="ECO:0007669"/>
    <property type="project" value="TreeGrafter"/>
</dbReference>
<dbReference type="EMBL" id="CDRZ01000059">
    <property type="protein sequence ID" value="CEO88159.1"/>
    <property type="molecule type" value="Genomic_DNA"/>
</dbReference>
<dbReference type="RefSeq" id="WP_052835290.1">
    <property type="nucleotide sequence ID" value="NZ_CDRZ01000059.1"/>
</dbReference>
<dbReference type="Gene3D" id="3.10.350.10">
    <property type="entry name" value="LysM domain"/>
    <property type="match status" value="2"/>
</dbReference>
<dbReference type="Pfam" id="PF01551">
    <property type="entry name" value="Peptidase_M23"/>
    <property type="match status" value="1"/>
</dbReference>
<dbReference type="OrthoDB" id="9814460at2"/>
<dbReference type="SMART" id="SM00257">
    <property type="entry name" value="LysM"/>
    <property type="match status" value="2"/>
</dbReference>
<name>A0A0B7MC92_9FIRM</name>
<dbReference type="InterPro" id="IPR016047">
    <property type="entry name" value="M23ase_b-sheet_dom"/>
</dbReference>
<feature type="chain" id="PRO_5002120767" evidence="1">
    <location>
        <begin position="25"/>
        <end position="282"/>
    </location>
</feature>
<dbReference type="InterPro" id="IPR050570">
    <property type="entry name" value="Cell_wall_metabolism_enzyme"/>
</dbReference>
<dbReference type="CDD" id="cd12797">
    <property type="entry name" value="M23_peptidase"/>
    <property type="match status" value="1"/>
</dbReference>
<dbReference type="InterPro" id="IPR018392">
    <property type="entry name" value="LysM"/>
</dbReference>